<proteinExistence type="predicted"/>
<reference evidence="1" key="1">
    <citation type="journal article" date="2010" name="Science">
        <title>Plasticity of animal genome architecture unmasked by rapid evolution of a pelagic tunicate.</title>
        <authorList>
            <person name="Denoeud F."/>
            <person name="Henriet S."/>
            <person name="Mungpakdee S."/>
            <person name="Aury J.M."/>
            <person name="Da Silva C."/>
            <person name="Brinkmann H."/>
            <person name="Mikhaleva J."/>
            <person name="Olsen L.C."/>
            <person name="Jubin C."/>
            <person name="Canestro C."/>
            <person name="Bouquet J.M."/>
            <person name="Danks G."/>
            <person name="Poulain J."/>
            <person name="Campsteijn C."/>
            <person name="Adamski M."/>
            <person name="Cross I."/>
            <person name="Yadetie F."/>
            <person name="Muffato M."/>
            <person name="Louis A."/>
            <person name="Butcher S."/>
            <person name="Tsagkogeorga G."/>
            <person name="Konrad A."/>
            <person name="Singh S."/>
            <person name="Jensen M.F."/>
            <person name="Cong E.H."/>
            <person name="Eikeseth-Otteraa H."/>
            <person name="Noel B."/>
            <person name="Anthouard V."/>
            <person name="Porcel B.M."/>
            <person name="Kachouri-Lafond R."/>
            <person name="Nishino A."/>
            <person name="Ugolini M."/>
            <person name="Chourrout P."/>
            <person name="Nishida H."/>
            <person name="Aasland R."/>
            <person name="Huzurbazar S."/>
            <person name="Westhof E."/>
            <person name="Delsuc F."/>
            <person name="Lehrach H."/>
            <person name="Reinhardt R."/>
            <person name="Weissenbach J."/>
            <person name="Roy S.W."/>
            <person name="Artiguenave F."/>
            <person name="Postlethwait J.H."/>
            <person name="Manak J.R."/>
            <person name="Thompson E.M."/>
            <person name="Jaillon O."/>
            <person name="Du Pasquier L."/>
            <person name="Boudinot P."/>
            <person name="Liberles D.A."/>
            <person name="Volff J.N."/>
            <person name="Philippe H."/>
            <person name="Lenhard B."/>
            <person name="Roest Crollius H."/>
            <person name="Wincker P."/>
            <person name="Chourrout D."/>
        </authorList>
    </citation>
    <scope>NUCLEOTIDE SEQUENCE [LARGE SCALE GENOMIC DNA]</scope>
</reference>
<dbReference type="Proteomes" id="UP000001307">
    <property type="component" value="Unassembled WGS sequence"/>
</dbReference>
<name>E4Y321_OIKDI</name>
<gene>
    <name evidence="1" type="ORF">GSOID_T00016590001</name>
</gene>
<feature type="non-terminal residue" evidence="1">
    <location>
        <position position="52"/>
    </location>
</feature>
<evidence type="ECO:0000313" key="1">
    <source>
        <dbReference type="EMBL" id="CBY16245.1"/>
    </source>
</evidence>
<dbReference type="InParanoid" id="E4Y321"/>
<dbReference type="AlphaFoldDB" id="E4Y321"/>
<dbReference type="EMBL" id="FN654000">
    <property type="protein sequence ID" value="CBY16245.1"/>
    <property type="molecule type" value="Genomic_DNA"/>
</dbReference>
<evidence type="ECO:0000313" key="2">
    <source>
        <dbReference type="Proteomes" id="UP000001307"/>
    </source>
</evidence>
<organism evidence="1">
    <name type="scientific">Oikopleura dioica</name>
    <name type="common">Tunicate</name>
    <dbReference type="NCBI Taxonomy" id="34765"/>
    <lineage>
        <taxon>Eukaryota</taxon>
        <taxon>Metazoa</taxon>
        <taxon>Chordata</taxon>
        <taxon>Tunicata</taxon>
        <taxon>Appendicularia</taxon>
        <taxon>Copelata</taxon>
        <taxon>Oikopleuridae</taxon>
        <taxon>Oikopleura</taxon>
    </lineage>
</organism>
<keyword evidence="2" id="KW-1185">Reference proteome</keyword>
<protein>
    <submittedName>
        <fullName evidence="1">Uncharacterized protein</fullName>
    </submittedName>
</protein>
<sequence>MLRIWFENRTNRIQPIYGWSISKLYYTFINKISIKNVLDQLFCFLNKNYYNN</sequence>
<accession>E4Y321</accession>